<evidence type="ECO:0000313" key="3">
    <source>
        <dbReference type="EMBL" id="KAK8764590.1"/>
    </source>
</evidence>
<reference evidence="3 4" key="1">
    <citation type="journal article" date="2023" name="Arcadia Sci">
        <title>De novo assembly of a long-read Amblyomma americanum tick genome.</title>
        <authorList>
            <person name="Chou S."/>
            <person name="Poskanzer K.E."/>
            <person name="Rollins M."/>
            <person name="Thuy-Boun P.S."/>
        </authorList>
    </citation>
    <scope>NUCLEOTIDE SEQUENCE [LARGE SCALE GENOMIC DNA]</scope>
    <source>
        <strain evidence="3">F_SG_1</strain>
        <tissue evidence="3">Salivary glands</tissue>
    </source>
</reference>
<proteinExistence type="predicted"/>
<feature type="region of interest" description="Disordered" evidence="2">
    <location>
        <begin position="90"/>
        <end position="133"/>
    </location>
</feature>
<sequence>MEGRSLLHSSAFQKQDCRKKQDDNLLASIKEAHEVDLHKEIEDLRKENDHLQGQVRKYRMRGIVLALALDGYLKRAEKLVKELEQKNCPRQLPIMDEAGPSGEKSTDASTLPPDDNSDAQAAKDPGEGAAGPVHNEQQALGISAAAAPSNVTMSSQLRHTWSDLGVSTLCAMFLPEGAVQCLVLDIVIP</sequence>
<evidence type="ECO:0000313" key="4">
    <source>
        <dbReference type="Proteomes" id="UP001321473"/>
    </source>
</evidence>
<accession>A0AAQ4DQ50</accession>
<keyword evidence="1" id="KW-0175">Coiled coil</keyword>
<dbReference type="AlphaFoldDB" id="A0AAQ4DQ50"/>
<dbReference type="Proteomes" id="UP001321473">
    <property type="component" value="Unassembled WGS sequence"/>
</dbReference>
<evidence type="ECO:0000256" key="2">
    <source>
        <dbReference type="SAM" id="MobiDB-lite"/>
    </source>
</evidence>
<organism evidence="3 4">
    <name type="scientific">Amblyomma americanum</name>
    <name type="common">Lone star tick</name>
    <dbReference type="NCBI Taxonomy" id="6943"/>
    <lineage>
        <taxon>Eukaryota</taxon>
        <taxon>Metazoa</taxon>
        <taxon>Ecdysozoa</taxon>
        <taxon>Arthropoda</taxon>
        <taxon>Chelicerata</taxon>
        <taxon>Arachnida</taxon>
        <taxon>Acari</taxon>
        <taxon>Parasitiformes</taxon>
        <taxon>Ixodida</taxon>
        <taxon>Ixodoidea</taxon>
        <taxon>Ixodidae</taxon>
        <taxon>Amblyomminae</taxon>
        <taxon>Amblyomma</taxon>
    </lineage>
</organism>
<protein>
    <submittedName>
        <fullName evidence="3">Uncharacterized protein</fullName>
    </submittedName>
</protein>
<evidence type="ECO:0000256" key="1">
    <source>
        <dbReference type="SAM" id="Coils"/>
    </source>
</evidence>
<keyword evidence="4" id="KW-1185">Reference proteome</keyword>
<dbReference type="EMBL" id="JARKHS020028189">
    <property type="protein sequence ID" value="KAK8764590.1"/>
    <property type="molecule type" value="Genomic_DNA"/>
</dbReference>
<gene>
    <name evidence="3" type="ORF">V5799_032801</name>
</gene>
<name>A0AAQ4DQ50_AMBAM</name>
<comment type="caution">
    <text evidence="3">The sequence shown here is derived from an EMBL/GenBank/DDBJ whole genome shotgun (WGS) entry which is preliminary data.</text>
</comment>
<feature type="coiled-coil region" evidence="1">
    <location>
        <begin position="34"/>
        <end position="86"/>
    </location>
</feature>